<evidence type="ECO:0000313" key="2">
    <source>
        <dbReference type="Proteomes" id="UP001139260"/>
    </source>
</evidence>
<dbReference type="InterPro" id="IPR029063">
    <property type="entry name" value="SAM-dependent_MTases_sf"/>
</dbReference>
<comment type="caution">
    <text evidence="1">The sequence shown here is derived from an EMBL/GenBank/DDBJ whole genome shotgun (WGS) entry which is preliminary data.</text>
</comment>
<dbReference type="EMBL" id="JALNUB010000004">
    <property type="protein sequence ID" value="MCK8141932.1"/>
    <property type="molecule type" value="Genomic_DNA"/>
</dbReference>
<dbReference type="GO" id="GO:0008168">
    <property type="term" value="F:methyltransferase activity"/>
    <property type="evidence" value="ECO:0007669"/>
    <property type="project" value="UniProtKB-KW"/>
</dbReference>
<name>A0A9X1XRF5_9FLAO</name>
<keyword evidence="1" id="KW-0489">Methyltransferase</keyword>
<keyword evidence="2" id="KW-1185">Reference proteome</keyword>
<dbReference type="SUPFAM" id="SSF53335">
    <property type="entry name" value="S-adenosyl-L-methionine-dependent methyltransferases"/>
    <property type="match status" value="1"/>
</dbReference>
<protein>
    <submittedName>
        <fullName evidence="1">Class I SAM-dependent methyltransferase</fullName>
    </submittedName>
</protein>
<dbReference type="GO" id="GO:0032259">
    <property type="term" value="P:methylation"/>
    <property type="evidence" value="ECO:0007669"/>
    <property type="project" value="UniProtKB-KW"/>
</dbReference>
<dbReference type="PANTHER" id="PTHR43861">
    <property type="entry name" value="TRANS-ACONITATE 2-METHYLTRANSFERASE-RELATED"/>
    <property type="match status" value="1"/>
</dbReference>
<proteinExistence type="predicted"/>
<reference evidence="1" key="1">
    <citation type="submission" date="2022-04" db="EMBL/GenBank/DDBJ databases">
        <title>Flavobacterium pygoscelis sp. nov. isolated from Chinstrap chick (Pygoscelis antarcticus).</title>
        <authorList>
            <person name="Irgang R."/>
            <person name="Poblete-Morales M."/>
            <person name="Avendano-Herrera R."/>
        </authorList>
    </citation>
    <scope>NUCLEOTIDE SEQUENCE</scope>
    <source>
        <strain evidence="1">I-SCBP12n</strain>
    </source>
</reference>
<evidence type="ECO:0000313" key="1">
    <source>
        <dbReference type="EMBL" id="MCK8141932.1"/>
    </source>
</evidence>
<dbReference type="RefSeq" id="WP_248428247.1">
    <property type="nucleotide sequence ID" value="NZ_JALNUB010000004.1"/>
</dbReference>
<keyword evidence="1" id="KW-0808">Transferase</keyword>
<dbReference type="Gene3D" id="3.40.50.150">
    <property type="entry name" value="Vaccinia Virus protein VP39"/>
    <property type="match status" value="1"/>
</dbReference>
<gene>
    <name evidence="1" type="ORF">MW871_08500</name>
</gene>
<dbReference type="CDD" id="cd02440">
    <property type="entry name" value="AdoMet_MTases"/>
    <property type="match status" value="1"/>
</dbReference>
<dbReference type="Proteomes" id="UP001139260">
    <property type="component" value="Unassembled WGS sequence"/>
</dbReference>
<accession>A0A9X1XRF5</accession>
<organism evidence="1 2">
    <name type="scientific">Flavobacterium pygoscelis</name>
    <dbReference type="NCBI Taxonomy" id="2893176"/>
    <lineage>
        <taxon>Bacteria</taxon>
        <taxon>Pseudomonadati</taxon>
        <taxon>Bacteroidota</taxon>
        <taxon>Flavobacteriia</taxon>
        <taxon>Flavobacteriales</taxon>
        <taxon>Flavobacteriaceae</taxon>
        <taxon>Flavobacterium</taxon>
    </lineage>
</organism>
<dbReference type="Pfam" id="PF13489">
    <property type="entry name" value="Methyltransf_23"/>
    <property type="match status" value="1"/>
</dbReference>
<dbReference type="AlphaFoldDB" id="A0A9X1XRF5"/>
<sequence>MIDRIKKVFVLLKSKFYNKYSEEDIYYKKLFIDNPNWNKPDPNEEEILRWNIINKFLINVKNNFENNSIDILDLGSGRGWLTNLLSEHGNVLGIEPIECVVNYAKKMFPNLNFFCGTTTDLLNDKKYKRYDLIVSSEVIEHISDENKGAFIKDINKLLNVNGFLILTTPRKEAQEEWNFYMNPDQPIEDWILEKELEELVTQNSFVKIELERFSISPVLNAAEIEIYQLWLFKKND</sequence>